<dbReference type="RefSeq" id="WP_073602010.1">
    <property type="nucleotide sequence ID" value="NZ_FQXZ01000004.1"/>
</dbReference>
<reference evidence="1 2" key="1">
    <citation type="submission" date="2016-11" db="EMBL/GenBank/DDBJ databases">
        <authorList>
            <person name="Jaros S."/>
            <person name="Januszkiewicz K."/>
            <person name="Wedrychowicz H."/>
        </authorList>
    </citation>
    <scope>NUCLEOTIDE SEQUENCE [LARGE SCALE GENOMIC DNA]</scope>
    <source>
        <strain evidence="1 2">CECT 7868</strain>
    </source>
</reference>
<dbReference type="STRING" id="1216006.VA7868_00220"/>
<gene>
    <name evidence="1" type="ORF">VA7868_00220</name>
</gene>
<dbReference type="OrthoDB" id="8451820at2"/>
<evidence type="ECO:0000313" key="2">
    <source>
        <dbReference type="Proteomes" id="UP000184608"/>
    </source>
</evidence>
<dbReference type="Proteomes" id="UP000184608">
    <property type="component" value="Unassembled WGS sequence"/>
</dbReference>
<accession>A0A1M5UYW4</accession>
<evidence type="ECO:0000313" key="1">
    <source>
        <dbReference type="EMBL" id="SHH68159.1"/>
    </source>
</evidence>
<proteinExistence type="predicted"/>
<protein>
    <submittedName>
        <fullName evidence="1">Uncharacterized protein</fullName>
    </submittedName>
</protein>
<dbReference type="EMBL" id="FQXZ01000004">
    <property type="protein sequence ID" value="SHH68159.1"/>
    <property type="molecule type" value="Genomic_DNA"/>
</dbReference>
<dbReference type="AlphaFoldDB" id="A0A1M5UYW4"/>
<sequence>MTETDEESSLQYLNHLRDQFKVLSEISVYQKKITRNYQDMFWGVEPFQELINLCPKFLQQTINPWSFSLISLTKEMKGKADLEADIVQEVASYGSQLGTVIDFLELIAEKENISGDSFAGDSQDKAVFDKFESLVKEIQEAKIRKSET</sequence>
<organism evidence="1 2">
    <name type="scientific">Vibrio aerogenes CECT 7868</name>
    <dbReference type="NCBI Taxonomy" id="1216006"/>
    <lineage>
        <taxon>Bacteria</taxon>
        <taxon>Pseudomonadati</taxon>
        <taxon>Pseudomonadota</taxon>
        <taxon>Gammaproteobacteria</taxon>
        <taxon>Vibrionales</taxon>
        <taxon>Vibrionaceae</taxon>
        <taxon>Vibrio</taxon>
    </lineage>
</organism>
<name>A0A1M5UYW4_9VIBR</name>
<keyword evidence="2" id="KW-1185">Reference proteome</keyword>